<dbReference type="InterPro" id="IPR002885">
    <property type="entry name" value="PPR_rpt"/>
</dbReference>
<comment type="similarity">
    <text evidence="1">Belongs to the PPR family. P subfamily.</text>
</comment>
<evidence type="ECO:0008006" key="6">
    <source>
        <dbReference type="Google" id="ProtNLM"/>
    </source>
</evidence>
<gene>
    <name evidence="4" type="ORF">K7X08_015155</name>
</gene>
<name>A0A9Q1L5A0_9SOLA</name>
<dbReference type="PANTHER" id="PTHR47941">
    <property type="entry name" value="PENTATRICOPEPTIDE REPEAT-CONTAINING PROTEIN 3, MITOCHONDRIAL"/>
    <property type="match status" value="1"/>
</dbReference>
<dbReference type="AlphaFoldDB" id="A0A9Q1L5A0"/>
<comment type="caution">
    <text evidence="4">The sequence shown here is derived from an EMBL/GenBank/DDBJ whole genome shotgun (WGS) entry which is preliminary data.</text>
</comment>
<protein>
    <recommendedName>
        <fullName evidence="6">Pentatricopeptide repeat-containing protein</fullName>
    </recommendedName>
</protein>
<accession>A0A9Q1L5A0</accession>
<feature type="repeat" description="PPR" evidence="3">
    <location>
        <begin position="79"/>
        <end position="113"/>
    </location>
</feature>
<organism evidence="4 5">
    <name type="scientific">Anisodus acutangulus</name>
    <dbReference type="NCBI Taxonomy" id="402998"/>
    <lineage>
        <taxon>Eukaryota</taxon>
        <taxon>Viridiplantae</taxon>
        <taxon>Streptophyta</taxon>
        <taxon>Embryophyta</taxon>
        <taxon>Tracheophyta</taxon>
        <taxon>Spermatophyta</taxon>
        <taxon>Magnoliopsida</taxon>
        <taxon>eudicotyledons</taxon>
        <taxon>Gunneridae</taxon>
        <taxon>Pentapetalae</taxon>
        <taxon>asterids</taxon>
        <taxon>lamiids</taxon>
        <taxon>Solanales</taxon>
        <taxon>Solanaceae</taxon>
        <taxon>Solanoideae</taxon>
        <taxon>Hyoscyameae</taxon>
        <taxon>Anisodus</taxon>
    </lineage>
</organism>
<dbReference type="Pfam" id="PF13041">
    <property type="entry name" value="PPR_2"/>
    <property type="match status" value="1"/>
</dbReference>
<evidence type="ECO:0000256" key="1">
    <source>
        <dbReference type="ARBA" id="ARBA00007626"/>
    </source>
</evidence>
<evidence type="ECO:0000313" key="5">
    <source>
        <dbReference type="Proteomes" id="UP001152561"/>
    </source>
</evidence>
<evidence type="ECO:0000313" key="4">
    <source>
        <dbReference type="EMBL" id="KAJ8527704.1"/>
    </source>
</evidence>
<sequence length="147" mass="16932">MERDFKMKGNAFVYVALIKGLCKVDDLNVADKMKEEMLKKVELNSVVYPTFISAYFRVDRKDEVYGLLNEMEKNGCKCDTVTFNALMRGYCQEKDFVSAFRVLDEMERKGCKPDVISCNVIIRGLCNDGKLREASELLDDMPRRRCG</sequence>
<dbReference type="Proteomes" id="UP001152561">
    <property type="component" value="Unassembled WGS sequence"/>
</dbReference>
<feature type="repeat" description="PPR" evidence="3">
    <location>
        <begin position="44"/>
        <end position="78"/>
    </location>
</feature>
<keyword evidence="5" id="KW-1185">Reference proteome</keyword>
<dbReference type="Gene3D" id="1.25.40.10">
    <property type="entry name" value="Tetratricopeptide repeat domain"/>
    <property type="match status" value="2"/>
</dbReference>
<dbReference type="Pfam" id="PF01535">
    <property type="entry name" value="PPR"/>
    <property type="match status" value="2"/>
</dbReference>
<dbReference type="NCBIfam" id="TIGR00756">
    <property type="entry name" value="PPR"/>
    <property type="match status" value="4"/>
</dbReference>
<dbReference type="OrthoDB" id="185373at2759"/>
<dbReference type="EMBL" id="JAJAGQ010000023">
    <property type="protein sequence ID" value="KAJ8527704.1"/>
    <property type="molecule type" value="Genomic_DNA"/>
</dbReference>
<feature type="repeat" description="PPR" evidence="3">
    <location>
        <begin position="114"/>
        <end position="147"/>
    </location>
</feature>
<dbReference type="InterPro" id="IPR011990">
    <property type="entry name" value="TPR-like_helical_dom_sf"/>
</dbReference>
<keyword evidence="2" id="KW-0677">Repeat</keyword>
<dbReference type="PROSITE" id="PS51375">
    <property type="entry name" value="PPR"/>
    <property type="match status" value="3"/>
</dbReference>
<evidence type="ECO:0000256" key="2">
    <source>
        <dbReference type="ARBA" id="ARBA00022737"/>
    </source>
</evidence>
<reference evidence="5" key="1">
    <citation type="journal article" date="2023" name="Proc. Natl. Acad. Sci. U.S.A.">
        <title>Genomic and structural basis for evolution of tropane alkaloid biosynthesis.</title>
        <authorList>
            <person name="Wanga Y.-J."/>
            <person name="Taina T."/>
            <person name="Yua J.-Y."/>
            <person name="Lia J."/>
            <person name="Xua B."/>
            <person name="Chenc J."/>
            <person name="D'Auriad J.C."/>
            <person name="Huanga J.-P."/>
            <person name="Huanga S.-X."/>
        </authorList>
    </citation>
    <scope>NUCLEOTIDE SEQUENCE [LARGE SCALE GENOMIC DNA]</scope>
    <source>
        <strain evidence="5">cv. KIB-2019</strain>
    </source>
</reference>
<evidence type="ECO:0000256" key="3">
    <source>
        <dbReference type="PROSITE-ProRule" id="PRU00708"/>
    </source>
</evidence>
<proteinExistence type="inferred from homology"/>